<dbReference type="GO" id="GO:0005509">
    <property type="term" value="F:calcium ion binding"/>
    <property type="evidence" value="ECO:0007669"/>
    <property type="project" value="UniProtKB-UniRule"/>
</dbReference>
<evidence type="ECO:0000256" key="4">
    <source>
        <dbReference type="ARBA" id="ARBA00022729"/>
    </source>
</evidence>
<evidence type="ECO:0000313" key="14">
    <source>
        <dbReference type="EMBL" id="JAW08671.1"/>
    </source>
</evidence>
<feature type="domain" description="Cadherin" evidence="13">
    <location>
        <begin position="410"/>
        <end position="513"/>
    </location>
</feature>
<dbReference type="GO" id="GO:0035239">
    <property type="term" value="P:tube morphogenesis"/>
    <property type="evidence" value="ECO:0007669"/>
    <property type="project" value="UniProtKB-ARBA"/>
</dbReference>
<dbReference type="GO" id="GO:0048565">
    <property type="term" value="P:digestive tract development"/>
    <property type="evidence" value="ECO:0007669"/>
    <property type="project" value="UniProtKB-ARBA"/>
</dbReference>
<dbReference type="SUPFAM" id="SSF49313">
    <property type="entry name" value="Cadherin-like"/>
    <property type="match status" value="6"/>
</dbReference>
<dbReference type="GO" id="GO:0098858">
    <property type="term" value="C:actin-based cell projection"/>
    <property type="evidence" value="ECO:0007669"/>
    <property type="project" value="UniProtKB-ARBA"/>
</dbReference>
<evidence type="ECO:0000256" key="11">
    <source>
        <dbReference type="ARBA" id="ARBA00023180"/>
    </source>
</evidence>
<dbReference type="GO" id="GO:0007424">
    <property type="term" value="P:open tracheal system development"/>
    <property type="evidence" value="ECO:0007669"/>
    <property type="project" value="UniProtKB-ARBA"/>
</dbReference>
<dbReference type="GO" id="GO:0016339">
    <property type="term" value="P:calcium-dependent cell-cell adhesion via plasma membrane cell adhesion molecules"/>
    <property type="evidence" value="ECO:0007669"/>
    <property type="project" value="TreeGrafter"/>
</dbReference>
<feature type="domain" description="Cadherin" evidence="13">
    <location>
        <begin position="523"/>
        <end position="624"/>
    </location>
</feature>
<keyword evidence="8" id="KW-1133">Transmembrane helix</keyword>
<dbReference type="FunFam" id="2.60.40.60:FF:000032">
    <property type="entry name" value="FAT atypical cadherin 1"/>
    <property type="match status" value="1"/>
</dbReference>
<dbReference type="InterPro" id="IPR039808">
    <property type="entry name" value="Cadherin"/>
</dbReference>
<evidence type="ECO:0000256" key="5">
    <source>
        <dbReference type="ARBA" id="ARBA00022737"/>
    </source>
</evidence>
<dbReference type="GO" id="GO:0007297">
    <property type="term" value="P:follicle cell of egg chamber migration"/>
    <property type="evidence" value="ECO:0007669"/>
    <property type="project" value="UniProtKB-ARBA"/>
</dbReference>
<accession>A0A224XKW2</accession>
<dbReference type="FunFam" id="2.60.40.60:FF:000272">
    <property type="entry name" value="DE cadherin-like protein"/>
    <property type="match status" value="1"/>
</dbReference>
<dbReference type="GO" id="GO:0001736">
    <property type="term" value="P:establishment of planar polarity"/>
    <property type="evidence" value="ECO:0007669"/>
    <property type="project" value="UniProtKB-ARBA"/>
</dbReference>
<reference evidence="14" key="1">
    <citation type="journal article" date="2018" name="PLoS Negl. Trop. Dis.">
        <title>An insight into the salivary gland and fat body transcriptome of Panstrongylus lignarius (Hemiptera: Heteroptera), the main vector of Chagas disease in Peru.</title>
        <authorList>
            <person name="Nevoa J.C."/>
            <person name="Mendes M.T."/>
            <person name="da Silva M.V."/>
            <person name="Soares S.C."/>
            <person name="Oliveira C.J.F."/>
            <person name="Ribeiro J.M.C."/>
        </authorList>
    </citation>
    <scope>NUCLEOTIDE SEQUENCE</scope>
</reference>
<evidence type="ECO:0000256" key="3">
    <source>
        <dbReference type="ARBA" id="ARBA00022692"/>
    </source>
</evidence>
<dbReference type="InterPro" id="IPR002126">
    <property type="entry name" value="Cadherin-like_dom"/>
</dbReference>
<organism evidence="14">
    <name type="scientific">Panstrongylus lignarius</name>
    <dbReference type="NCBI Taxonomy" id="156445"/>
    <lineage>
        <taxon>Eukaryota</taxon>
        <taxon>Metazoa</taxon>
        <taxon>Ecdysozoa</taxon>
        <taxon>Arthropoda</taxon>
        <taxon>Hexapoda</taxon>
        <taxon>Insecta</taxon>
        <taxon>Pterygota</taxon>
        <taxon>Neoptera</taxon>
        <taxon>Paraneoptera</taxon>
        <taxon>Hemiptera</taxon>
        <taxon>Heteroptera</taxon>
        <taxon>Panheteroptera</taxon>
        <taxon>Cimicomorpha</taxon>
        <taxon>Reduviidae</taxon>
        <taxon>Triatominae</taxon>
        <taxon>Panstrongylus</taxon>
    </lineage>
</organism>
<dbReference type="GO" id="GO:0034332">
    <property type="term" value="P:adherens junction organization"/>
    <property type="evidence" value="ECO:0007669"/>
    <property type="project" value="TreeGrafter"/>
</dbReference>
<keyword evidence="14" id="KW-0675">Receptor</keyword>
<dbReference type="PANTHER" id="PTHR24027">
    <property type="entry name" value="CADHERIN-23"/>
    <property type="match status" value="1"/>
</dbReference>
<keyword evidence="2" id="KW-0245">EGF-like domain</keyword>
<dbReference type="PROSITE" id="PS50268">
    <property type="entry name" value="CADHERIN_2"/>
    <property type="match status" value="6"/>
</dbReference>
<feature type="domain" description="Cadherin" evidence="13">
    <location>
        <begin position="108"/>
        <end position="190"/>
    </location>
</feature>
<dbReference type="PANTHER" id="PTHR24027:SF422">
    <property type="entry name" value="CADHERIN DOMAIN-CONTAINING PROTEIN"/>
    <property type="match status" value="1"/>
</dbReference>
<dbReference type="PRINTS" id="PR00205">
    <property type="entry name" value="CADHERIN"/>
</dbReference>
<dbReference type="GO" id="GO:0000902">
    <property type="term" value="P:cell morphogenesis"/>
    <property type="evidence" value="ECO:0007669"/>
    <property type="project" value="TreeGrafter"/>
</dbReference>
<dbReference type="EMBL" id="GFTR01007755">
    <property type="protein sequence ID" value="JAW08671.1"/>
    <property type="molecule type" value="Transcribed_RNA"/>
</dbReference>
<evidence type="ECO:0000256" key="6">
    <source>
        <dbReference type="ARBA" id="ARBA00022837"/>
    </source>
</evidence>
<dbReference type="GO" id="GO:0045296">
    <property type="term" value="F:cadherin binding"/>
    <property type="evidence" value="ECO:0007669"/>
    <property type="project" value="TreeGrafter"/>
</dbReference>
<sequence length="691" mass="77938">MTVTTAWCFMIFKHVLTNGESYFRIDKNTGVIYLDRPIDRDPGYKFKLRATATDQGETPTSSSIFLDILVVESNKKAPAFQTIPSSPIVLLENLSDFTYNIATLRAISNTDESALVFELVVGMTEQTNKLSTFRLESEGDTAHIRLARHMDYESIAEYILTIRIENKYNLAAETSINIQLKDVNDNIPAFTEVVSGSVLENEPPGTPVMQVRAIDADATPVHNRVTYELADNKDNFAIDRYSGDIRTLKIFDREEQDFYNVKVIATDNSPSALLPSGKHNEGQQVFRIEIVDKNDHPPKFTQSLYIAEAIPEDANINAAVMEVIALDDDTASPVTYSIVEGNEGDAFFIEQKTGKVRVKTKLDYETMTNYTLRVRAFDGVYEDYCRVEIKIENVNDNPPVFLPYKNNITQMEEELTSGCLVQLEAYDPDIPDRNQPQRIVYFVVKEDQRKLLTIDKQGCLSLIKPLDRDPPNGFDTWQVLIAAIDEDGSPSSLRQSTEVVITLKDINDNAPVLDVPQPVFWRENQSPGIIATLSAKDNDGPENGPPFTFAISSVASSDILSKFSVIDSKLKALVRFDREEKKFYMIPITITDSGEPTMTGTSTLQVVIGDENDNKMKEGYSSIFVYNYKGEAPDTEIGRVYVDDPDDWDLPDKHFVWSGGSHEFFDLNSAYWNDNNVSKERLDHLIYFTLM</sequence>
<evidence type="ECO:0000256" key="7">
    <source>
        <dbReference type="ARBA" id="ARBA00022889"/>
    </source>
</evidence>
<dbReference type="FunFam" id="2.60.40.60:FF:000058">
    <property type="entry name" value="FAT atypical cadherin 3"/>
    <property type="match status" value="1"/>
</dbReference>
<dbReference type="PROSITE" id="PS00232">
    <property type="entry name" value="CADHERIN_1"/>
    <property type="match status" value="3"/>
</dbReference>
<dbReference type="GO" id="GO:0044331">
    <property type="term" value="P:cell-cell adhesion mediated by cadherin"/>
    <property type="evidence" value="ECO:0007669"/>
    <property type="project" value="TreeGrafter"/>
</dbReference>
<dbReference type="GO" id="GO:0007431">
    <property type="term" value="P:salivary gland development"/>
    <property type="evidence" value="ECO:0007669"/>
    <property type="project" value="UniProtKB-ARBA"/>
</dbReference>
<keyword evidence="10" id="KW-1015">Disulfide bond</keyword>
<keyword evidence="9" id="KW-0472">Membrane</keyword>
<dbReference type="GO" id="GO:0048589">
    <property type="term" value="P:developmental growth"/>
    <property type="evidence" value="ECO:0007669"/>
    <property type="project" value="UniProtKB-ARBA"/>
</dbReference>
<dbReference type="GO" id="GO:0005912">
    <property type="term" value="C:adherens junction"/>
    <property type="evidence" value="ECO:0007669"/>
    <property type="project" value="TreeGrafter"/>
</dbReference>
<dbReference type="CDD" id="cd11304">
    <property type="entry name" value="Cadherin_repeat"/>
    <property type="match status" value="6"/>
</dbReference>
<comment type="subcellular location">
    <subcellularLocation>
        <location evidence="1">Cell membrane</location>
        <topology evidence="1">Single-pass type I membrane protein</topology>
    </subcellularLocation>
</comment>
<dbReference type="GO" id="GO:0008013">
    <property type="term" value="F:beta-catenin binding"/>
    <property type="evidence" value="ECO:0007669"/>
    <property type="project" value="TreeGrafter"/>
</dbReference>
<keyword evidence="11" id="KW-0325">Glycoprotein</keyword>
<dbReference type="SMART" id="SM00112">
    <property type="entry name" value="CA"/>
    <property type="match status" value="6"/>
</dbReference>
<keyword evidence="3" id="KW-0812">Transmembrane</keyword>
<keyword evidence="6 12" id="KW-0106">Calcium</keyword>
<keyword evidence="5" id="KW-0677">Repeat</keyword>
<name>A0A224XKW2_9HEMI</name>
<feature type="domain" description="Cadherin" evidence="13">
    <location>
        <begin position="190"/>
        <end position="300"/>
    </location>
</feature>
<dbReference type="GO" id="GO:0007156">
    <property type="term" value="P:homophilic cell adhesion via plasma membrane adhesion molecules"/>
    <property type="evidence" value="ECO:0007669"/>
    <property type="project" value="InterPro"/>
</dbReference>
<proteinExistence type="predicted"/>
<dbReference type="GO" id="GO:0007043">
    <property type="term" value="P:cell-cell junction assembly"/>
    <property type="evidence" value="ECO:0007669"/>
    <property type="project" value="TreeGrafter"/>
</dbReference>
<keyword evidence="7" id="KW-0130">Cell adhesion</keyword>
<evidence type="ECO:0000259" key="13">
    <source>
        <dbReference type="PROSITE" id="PS50268"/>
    </source>
</evidence>
<dbReference type="GO" id="GO:0016342">
    <property type="term" value="C:catenin complex"/>
    <property type="evidence" value="ECO:0007669"/>
    <property type="project" value="TreeGrafter"/>
</dbReference>
<feature type="domain" description="Cadherin" evidence="13">
    <location>
        <begin position="310"/>
        <end position="401"/>
    </location>
</feature>
<evidence type="ECO:0000256" key="10">
    <source>
        <dbReference type="ARBA" id="ARBA00023157"/>
    </source>
</evidence>
<evidence type="ECO:0000256" key="12">
    <source>
        <dbReference type="PROSITE-ProRule" id="PRU00043"/>
    </source>
</evidence>
<keyword evidence="4" id="KW-0732">Signal</keyword>
<dbReference type="InterPro" id="IPR015919">
    <property type="entry name" value="Cadherin-like_sf"/>
</dbReference>
<evidence type="ECO:0000256" key="1">
    <source>
        <dbReference type="ARBA" id="ARBA00004251"/>
    </source>
</evidence>
<feature type="domain" description="Cadherin" evidence="13">
    <location>
        <begin position="12"/>
        <end position="80"/>
    </location>
</feature>
<evidence type="ECO:0000256" key="9">
    <source>
        <dbReference type="ARBA" id="ARBA00023136"/>
    </source>
</evidence>
<dbReference type="AlphaFoldDB" id="A0A224XKW2"/>
<dbReference type="GO" id="GO:0008104">
    <property type="term" value="P:intracellular protein localization"/>
    <property type="evidence" value="ECO:0007669"/>
    <property type="project" value="UniProtKB-ARBA"/>
</dbReference>
<evidence type="ECO:0000256" key="8">
    <source>
        <dbReference type="ARBA" id="ARBA00022989"/>
    </source>
</evidence>
<dbReference type="Gene3D" id="2.60.40.60">
    <property type="entry name" value="Cadherins"/>
    <property type="match status" value="6"/>
</dbReference>
<dbReference type="GO" id="GO:0007163">
    <property type="term" value="P:establishment or maintenance of cell polarity"/>
    <property type="evidence" value="ECO:0007669"/>
    <property type="project" value="UniProtKB-ARBA"/>
</dbReference>
<protein>
    <submittedName>
        <fullName evidence="14">Putative cadherin egf lag seven-pass g-type receptor</fullName>
    </submittedName>
</protein>
<dbReference type="Pfam" id="PF00028">
    <property type="entry name" value="Cadherin"/>
    <property type="match status" value="5"/>
</dbReference>
<dbReference type="InterPro" id="IPR020894">
    <property type="entry name" value="Cadherin_CS"/>
</dbReference>
<evidence type="ECO:0000256" key="2">
    <source>
        <dbReference type="ARBA" id="ARBA00022536"/>
    </source>
</evidence>